<sequence length="159" mass="16913">MSTKAQRQQALVRIIETKEVSSQNELRTMLAKEGITATQVTISRDLEEVGAVKVRSSQGDTIYAIASFEPARRATNDQLRRVMSEWVAEVSYSGNMVILRTPPGCAHVVASALDRAAPKGLLGTVAGDDTIMCVATEAVGGKKLSVELRALAGLKGSPS</sequence>
<dbReference type="GO" id="GO:0003700">
    <property type="term" value="F:DNA-binding transcription factor activity"/>
    <property type="evidence" value="ECO:0007669"/>
    <property type="project" value="InterPro"/>
</dbReference>
<feature type="domain" description="Arginine repressor DNA-binding" evidence="7">
    <location>
        <begin position="3"/>
        <end position="66"/>
    </location>
</feature>
<comment type="subcellular location">
    <subcellularLocation>
        <location evidence="1">Cytoplasm</location>
    </subcellularLocation>
</comment>
<evidence type="ECO:0000256" key="1">
    <source>
        <dbReference type="ARBA" id="ARBA00004496"/>
    </source>
</evidence>
<evidence type="ECO:0000256" key="3">
    <source>
        <dbReference type="ARBA" id="ARBA00022490"/>
    </source>
</evidence>
<keyword evidence="3" id="KW-0963">Cytoplasm</keyword>
<dbReference type="SUPFAM" id="SSF46785">
    <property type="entry name" value="Winged helix' DNA-binding domain"/>
    <property type="match status" value="1"/>
</dbReference>
<gene>
    <name evidence="9" type="ORF">UFOPK4098_01123</name>
    <name evidence="10" type="ORF">UFOPK4347_01625</name>
</gene>
<protein>
    <submittedName>
        <fullName evidence="10">Unannotated protein</fullName>
    </submittedName>
</protein>
<dbReference type="NCBIfam" id="TIGR01529">
    <property type="entry name" value="argR_whole"/>
    <property type="match status" value="1"/>
</dbReference>
<keyword evidence="5" id="KW-0238">DNA-binding</keyword>
<dbReference type="InterPro" id="IPR020900">
    <property type="entry name" value="Arg_repress_DNA-bd"/>
</dbReference>
<evidence type="ECO:0000313" key="9">
    <source>
        <dbReference type="EMBL" id="CAB5025624.1"/>
    </source>
</evidence>
<dbReference type="AlphaFoldDB" id="A0A6J7UPL9"/>
<proteinExistence type="inferred from homology"/>
<dbReference type="Gene3D" id="1.10.10.10">
    <property type="entry name" value="Winged helix-like DNA-binding domain superfamily/Winged helix DNA-binding domain"/>
    <property type="match status" value="1"/>
</dbReference>
<dbReference type="GO" id="GO:0006525">
    <property type="term" value="P:arginine metabolic process"/>
    <property type="evidence" value="ECO:0007669"/>
    <property type="project" value="InterPro"/>
</dbReference>
<dbReference type="PANTHER" id="PTHR34471:SF1">
    <property type="entry name" value="ARGININE REPRESSOR"/>
    <property type="match status" value="1"/>
</dbReference>
<dbReference type="GO" id="GO:0003677">
    <property type="term" value="F:DNA binding"/>
    <property type="evidence" value="ECO:0007669"/>
    <property type="project" value="UniProtKB-KW"/>
</dbReference>
<dbReference type="PRINTS" id="PR01467">
    <property type="entry name" value="ARGREPRESSOR"/>
</dbReference>
<feature type="domain" description="Arginine repressor C-terminal" evidence="8">
    <location>
        <begin position="84"/>
        <end position="148"/>
    </location>
</feature>
<dbReference type="Gene3D" id="3.30.1360.40">
    <property type="match status" value="1"/>
</dbReference>
<evidence type="ECO:0000256" key="6">
    <source>
        <dbReference type="ARBA" id="ARBA00023163"/>
    </source>
</evidence>
<evidence type="ECO:0000256" key="5">
    <source>
        <dbReference type="ARBA" id="ARBA00023125"/>
    </source>
</evidence>
<dbReference type="SUPFAM" id="SSF55252">
    <property type="entry name" value="C-terminal domain of arginine repressor"/>
    <property type="match status" value="1"/>
</dbReference>
<dbReference type="GO" id="GO:0051259">
    <property type="term" value="P:protein complex oligomerization"/>
    <property type="evidence" value="ECO:0007669"/>
    <property type="project" value="InterPro"/>
</dbReference>
<evidence type="ECO:0000259" key="8">
    <source>
        <dbReference type="Pfam" id="PF02863"/>
    </source>
</evidence>
<dbReference type="InterPro" id="IPR020899">
    <property type="entry name" value="Arg_repress_C"/>
</dbReference>
<dbReference type="InterPro" id="IPR036251">
    <property type="entry name" value="Arg_repress_C_sf"/>
</dbReference>
<dbReference type="Pfam" id="PF02863">
    <property type="entry name" value="Arg_repressor_C"/>
    <property type="match status" value="1"/>
</dbReference>
<reference evidence="10" key="1">
    <citation type="submission" date="2020-05" db="EMBL/GenBank/DDBJ databases">
        <authorList>
            <person name="Chiriac C."/>
            <person name="Salcher M."/>
            <person name="Ghai R."/>
            <person name="Kavagutti S V."/>
        </authorList>
    </citation>
    <scope>NUCLEOTIDE SEQUENCE</scope>
</reference>
<dbReference type="EMBL" id="CAFBPN010000067">
    <property type="protein sequence ID" value="CAB5025624.1"/>
    <property type="molecule type" value="Genomic_DNA"/>
</dbReference>
<dbReference type="Pfam" id="PF01316">
    <property type="entry name" value="Arg_repressor"/>
    <property type="match status" value="1"/>
</dbReference>
<dbReference type="InterPro" id="IPR036390">
    <property type="entry name" value="WH_DNA-bd_sf"/>
</dbReference>
<accession>A0A6J7UPL9</accession>
<evidence type="ECO:0000256" key="2">
    <source>
        <dbReference type="ARBA" id="ARBA00008316"/>
    </source>
</evidence>
<name>A0A6J7UPL9_9ZZZZ</name>
<keyword evidence="6" id="KW-0804">Transcription</keyword>
<dbReference type="GO" id="GO:0034618">
    <property type="term" value="F:arginine binding"/>
    <property type="evidence" value="ECO:0007669"/>
    <property type="project" value="InterPro"/>
</dbReference>
<organism evidence="10">
    <name type="scientific">freshwater metagenome</name>
    <dbReference type="NCBI Taxonomy" id="449393"/>
    <lineage>
        <taxon>unclassified sequences</taxon>
        <taxon>metagenomes</taxon>
        <taxon>ecological metagenomes</taxon>
    </lineage>
</organism>
<dbReference type="PANTHER" id="PTHR34471">
    <property type="entry name" value="ARGININE REPRESSOR"/>
    <property type="match status" value="1"/>
</dbReference>
<dbReference type="InterPro" id="IPR036388">
    <property type="entry name" value="WH-like_DNA-bd_sf"/>
</dbReference>
<evidence type="ECO:0000259" key="7">
    <source>
        <dbReference type="Pfam" id="PF01316"/>
    </source>
</evidence>
<dbReference type="GO" id="GO:0005737">
    <property type="term" value="C:cytoplasm"/>
    <property type="evidence" value="ECO:0007669"/>
    <property type="project" value="UniProtKB-SubCell"/>
</dbReference>
<evidence type="ECO:0000313" key="10">
    <source>
        <dbReference type="EMBL" id="CAB5067930.1"/>
    </source>
</evidence>
<dbReference type="HAMAP" id="MF_00173">
    <property type="entry name" value="Arg_repressor"/>
    <property type="match status" value="1"/>
</dbReference>
<dbReference type="InterPro" id="IPR001669">
    <property type="entry name" value="Arg_repress"/>
</dbReference>
<comment type="similarity">
    <text evidence="2">Belongs to the ArgR family.</text>
</comment>
<dbReference type="EMBL" id="CAFBQU010000074">
    <property type="protein sequence ID" value="CAB5067930.1"/>
    <property type="molecule type" value="Genomic_DNA"/>
</dbReference>
<keyword evidence="4" id="KW-0805">Transcription regulation</keyword>
<evidence type="ECO:0000256" key="4">
    <source>
        <dbReference type="ARBA" id="ARBA00023015"/>
    </source>
</evidence>